<accession>A0A059AAP1</accession>
<keyword evidence="1" id="KW-0732">Signal</keyword>
<dbReference type="eggNOG" id="ENOG502S3XV">
    <property type="taxonomic scope" value="Eukaryota"/>
</dbReference>
<feature type="chain" id="PRO_5001567668" evidence="1">
    <location>
        <begin position="21"/>
        <end position="107"/>
    </location>
</feature>
<evidence type="ECO:0000313" key="2">
    <source>
        <dbReference type="EMBL" id="KCW50888.1"/>
    </source>
</evidence>
<proteinExistence type="predicted"/>
<dbReference type="Gramene" id="KCW50888">
    <property type="protein sequence ID" value="KCW50888"/>
    <property type="gene ID" value="EUGRSUZ_J00533"/>
</dbReference>
<evidence type="ECO:0000256" key="1">
    <source>
        <dbReference type="SAM" id="SignalP"/>
    </source>
</evidence>
<dbReference type="PANTHER" id="PTHR34564:SF3">
    <property type="entry name" value="PEPTIDYL-PROLYL CIS-TRANS ISOMERASE G"/>
    <property type="match status" value="1"/>
</dbReference>
<dbReference type="OrthoDB" id="1930404at2759"/>
<gene>
    <name evidence="2" type="ORF">EUGRSUZ_J00533</name>
</gene>
<reference evidence="2" key="1">
    <citation type="submission" date="2013-07" db="EMBL/GenBank/DDBJ databases">
        <title>The genome of Eucalyptus grandis.</title>
        <authorList>
            <person name="Schmutz J."/>
            <person name="Hayes R."/>
            <person name="Myburg A."/>
            <person name="Tuskan G."/>
            <person name="Grattapaglia D."/>
            <person name="Rokhsar D.S."/>
        </authorList>
    </citation>
    <scope>NUCLEOTIDE SEQUENCE</scope>
    <source>
        <tissue evidence="2">Leaf extractions</tissue>
    </source>
</reference>
<dbReference type="PANTHER" id="PTHR34564">
    <property type="entry name" value="PEPTIDYL-PROLYL CIS-TRANS ISOMERASE G"/>
    <property type="match status" value="1"/>
</dbReference>
<dbReference type="InParanoid" id="A0A059AAP1"/>
<sequence>MPRPLLLAFLLLVLIITSQFEWKQPLVTDLEHTLSVAQKQTRVSVRREAVKEKIIILQEQRIQKLYELVRSLKEQLSQCRSGKTRNSTTIPLPEHFIELEQKQVLED</sequence>
<dbReference type="AlphaFoldDB" id="A0A059AAP1"/>
<feature type="signal peptide" evidence="1">
    <location>
        <begin position="1"/>
        <end position="20"/>
    </location>
</feature>
<dbReference type="OMA" id="EGHEMID"/>
<dbReference type="STRING" id="71139.A0A059AAP1"/>
<name>A0A059AAP1_EUCGR</name>
<dbReference type="EMBL" id="KK198762">
    <property type="protein sequence ID" value="KCW50888.1"/>
    <property type="molecule type" value="Genomic_DNA"/>
</dbReference>
<protein>
    <submittedName>
        <fullName evidence="2">Uncharacterized protein</fullName>
    </submittedName>
</protein>
<organism evidence="2">
    <name type="scientific">Eucalyptus grandis</name>
    <name type="common">Flooded gum</name>
    <dbReference type="NCBI Taxonomy" id="71139"/>
    <lineage>
        <taxon>Eukaryota</taxon>
        <taxon>Viridiplantae</taxon>
        <taxon>Streptophyta</taxon>
        <taxon>Embryophyta</taxon>
        <taxon>Tracheophyta</taxon>
        <taxon>Spermatophyta</taxon>
        <taxon>Magnoliopsida</taxon>
        <taxon>eudicotyledons</taxon>
        <taxon>Gunneridae</taxon>
        <taxon>Pentapetalae</taxon>
        <taxon>rosids</taxon>
        <taxon>malvids</taxon>
        <taxon>Myrtales</taxon>
        <taxon>Myrtaceae</taxon>
        <taxon>Myrtoideae</taxon>
        <taxon>Eucalypteae</taxon>
        <taxon>Eucalyptus</taxon>
    </lineage>
</organism>
<dbReference type="FunCoup" id="A0A059AAP1">
    <property type="interactions" value="885"/>
</dbReference>